<feature type="signal peptide" evidence="1">
    <location>
        <begin position="1"/>
        <end position="30"/>
    </location>
</feature>
<evidence type="ECO:0000259" key="2">
    <source>
        <dbReference type="Pfam" id="PF06525"/>
    </source>
</evidence>
<dbReference type="EMBL" id="AP017424">
    <property type="protein sequence ID" value="BAU82787.1"/>
    <property type="molecule type" value="Genomic_DNA"/>
</dbReference>
<dbReference type="AlphaFoldDB" id="A0A160NVT3"/>
<dbReference type="RefSeq" id="WP_359874637.1">
    <property type="nucleotide sequence ID" value="NZ_JBEYHT010000008.1"/>
</dbReference>
<gene>
    <name evidence="3" type="ORF">SLA_1849</name>
</gene>
<dbReference type="SUPFAM" id="SSF49503">
    <property type="entry name" value="Cupredoxins"/>
    <property type="match status" value="1"/>
</dbReference>
<name>A0A160NVT3_STRLU</name>
<dbReference type="Gene3D" id="2.60.40.420">
    <property type="entry name" value="Cupredoxins - blue copper proteins"/>
    <property type="match status" value="1"/>
</dbReference>
<dbReference type="KEGG" id="slau:SLA_1849"/>
<evidence type="ECO:0000313" key="4">
    <source>
        <dbReference type="Proteomes" id="UP000217676"/>
    </source>
</evidence>
<feature type="chain" id="PRO_5039602707" description="Sulfocyanin-like C-terminal domain-containing protein" evidence="1">
    <location>
        <begin position="31"/>
        <end position="167"/>
    </location>
</feature>
<reference evidence="3 4" key="1">
    <citation type="journal article" date="2016" name="Genome Announc.">
        <title>Complete Genome Sequence of Thiostrepton-Producing Streptomyces laurentii ATCC 31255.</title>
        <authorList>
            <person name="Doi K."/>
            <person name="Fujino Y."/>
            <person name="Nagayoshi Y."/>
            <person name="Ohshima T."/>
            <person name="Ogata S."/>
        </authorList>
    </citation>
    <scope>NUCLEOTIDE SEQUENCE [LARGE SCALE GENOMIC DNA]</scope>
    <source>
        <strain evidence="3 4">ATCC 31255</strain>
    </source>
</reference>
<dbReference type="InterPro" id="IPR008972">
    <property type="entry name" value="Cupredoxin"/>
</dbReference>
<organism evidence="3 4">
    <name type="scientific">Streptomyces laurentii</name>
    <dbReference type="NCBI Taxonomy" id="39478"/>
    <lineage>
        <taxon>Bacteria</taxon>
        <taxon>Bacillati</taxon>
        <taxon>Actinomycetota</taxon>
        <taxon>Actinomycetes</taxon>
        <taxon>Kitasatosporales</taxon>
        <taxon>Streptomycetaceae</taxon>
        <taxon>Streptomyces</taxon>
    </lineage>
</organism>
<protein>
    <recommendedName>
        <fullName evidence="2">Sulfocyanin-like C-terminal domain-containing protein</fullName>
    </recommendedName>
</protein>
<feature type="domain" description="Sulfocyanin-like C-terminal" evidence="2">
    <location>
        <begin position="73"/>
        <end position="144"/>
    </location>
</feature>
<evidence type="ECO:0000256" key="1">
    <source>
        <dbReference type="SAM" id="SignalP"/>
    </source>
</evidence>
<keyword evidence="1" id="KW-0732">Signal</keyword>
<dbReference type="Pfam" id="PF06525">
    <property type="entry name" value="SoxE"/>
    <property type="match status" value="1"/>
</dbReference>
<dbReference type="Proteomes" id="UP000217676">
    <property type="component" value="Chromosome"/>
</dbReference>
<evidence type="ECO:0000313" key="3">
    <source>
        <dbReference type="EMBL" id="BAU82787.1"/>
    </source>
</evidence>
<dbReference type="PROSITE" id="PS51257">
    <property type="entry name" value="PROKAR_LIPOPROTEIN"/>
    <property type="match status" value="1"/>
</dbReference>
<accession>A0A160NVT3</accession>
<proteinExistence type="predicted"/>
<dbReference type="InterPro" id="IPR049544">
    <property type="entry name" value="SoxE-like_C"/>
</dbReference>
<keyword evidence="4" id="KW-1185">Reference proteome</keyword>
<sequence length="167" mass="17232">MKDTIHTLLPNTRRRMVFGLTAAGMTALLAACGANNGSGGTTTTTPPPSAAAGTPVAAKLVDFHITLSTHRFTAGPYTFTAKNDGKTEHALEVEGNGADHRTPGIMPGHSATLTVNLKSGTYEVYCPIDGHKELGMKTDITVGAAHAAVNKAPEHSPAQTPAPSNGY</sequence>